<organism evidence="8 9">
    <name type="scientific">Leifsonia shinshuensis</name>
    <dbReference type="NCBI Taxonomy" id="150026"/>
    <lineage>
        <taxon>Bacteria</taxon>
        <taxon>Bacillati</taxon>
        <taxon>Actinomycetota</taxon>
        <taxon>Actinomycetes</taxon>
        <taxon>Micrococcales</taxon>
        <taxon>Microbacteriaceae</taxon>
        <taxon>Leifsonia</taxon>
    </lineage>
</organism>
<comment type="function">
    <text evidence="5 6">Structural component of flagellum, the bacterial motility apparatus. Part of the rod structure of flagellar basal body.</text>
</comment>
<dbReference type="PIRSF" id="PIRSF002889">
    <property type="entry name" value="Rod_FlgB"/>
    <property type="match status" value="1"/>
</dbReference>
<feature type="domain" description="Flagellar basal body rod protein N-terminal" evidence="7">
    <location>
        <begin position="11"/>
        <end position="36"/>
    </location>
</feature>
<reference evidence="9" key="1">
    <citation type="submission" date="2019-09" db="EMBL/GenBank/DDBJ databases">
        <title>Antimicrobial potential of Antarctic Bacteria.</title>
        <authorList>
            <person name="Benaud N."/>
            <person name="Edwards R.J."/>
            <person name="Ferrari B.C."/>
        </authorList>
    </citation>
    <scope>NUCLEOTIDE SEQUENCE [LARGE SCALE GENOMIC DNA]</scope>
    <source>
        <strain evidence="9">INR9</strain>
    </source>
</reference>
<keyword evidence="8" id="KW-0282">Flagellum</keyword>
<name>A0A7G6YCP4_9MICO</name>
<dbReference type="AlphaFoldDB" id="A0A7G6YCP4"/>
<keyword evidence="4 6" id="KW-0975">Bacterial flagellum</keyword>
<dbReference type="Pfam" id="PF00460">
    <property type="entry name" value="Flg_bb_rod"/>
    <property type="match status" value="1"/>
</dbReference>
<evidence type="ECO:0000256" key="2">
    <source>
        <dbReference type="ARBA" id="ARBA00009677"/>
    </source>
</evidence>
<proteinExistence type="inferred from homology"/>
<sequence>MLDSVTMNAMHSALDGYAAAQTAISNNIANINTPGYHAQVVDFASALEKSVAAHSGQLPASAIAATTSMDPTRLNGNNVSLEQETLAEVTNGLKFQAASQAMSQQFSELRAAATVN</sequence>
<keyword evidence="8" id="KW-0966">Cell projection</keyword>
<gene>
    <name evidence="8" type="primary">flgB</name>
    <name evidence="8" type="ORF">F1C12_14825</name>
</gene>
<evidence type="ECO:0000256" key="4">
    <source>
        <dbReference type="ARBA" id="ARBA00023143"/>
    </source>
</evidence>
<evidence type="ECO:0000313" key="9">
    <source>
        <dbReference type="Proteomes" id="UP000515511"/>
    </source>
</evidence>
<dbReference type="RefSeq" id="WP_185275695.1">
    <property type="nucleotide sequence ID" value="NZ_CP043641.1"/>
</dbReference>
<keyword evidence="8" id="KW-0969">Cilium</keyword>
<evidence type="ECO:0000259" key="7">
    <source>
        <dbReference type="Pfam" id="PF00460"/>
    </source>
</evidence>
<comment type="subcellular location">
    <subcellularLocation>
        <location evidence="1 6">Bacterial flagellum basal body</location>
    </subcellularLocation>
</comment>
<dbReference type="Proteomes" id="UP000515511">
    <property type="component" value="Chromosome"/>
</dbReference>
<comment type="subunit">
    <text evidence="6">The basal body constitutes a major portion of the flagellar organelle and consists of a number of rings mounted on a central rod.</text>
</comment>
<evidence type="ECO:0000313" key="8">
    <source>
        <dbReference type="EMBL" id="QNE36259.1"/>
    </source>
</evidence>
<dbReference type="KEGG" id="lse:F1C12_14825"/>
<evidence type="ECO:0000256" key="1">
    <source>
        <dbReference type="ARBA" id="ARBA00004117"/>
    </source>
</evidence>
<evidence type="ECO:0000256" key="5">
    <source>
        <dbReference type="ARBA" id="ARBA00024934"/>
    </source>
</evidence>
<dbReference type="InterPro" id="IPR019776">
    <property type="entry name" value="Flagellar_basal_body_rod_CS"/>
</dbReference>
<dbReference type="InterPro" id="IPR006300">
    <property type="entry name" value="FlgB"/>
</dbReference>
<dbReference type="GO" id="GO:0071973">
    <property type="term" value="P:bacterial-type flagellum-dependent cell motility"/>
    <property type="evidence" value="ECO:0007669"/>
    <property type="project" value="InterPro"/>
</dbReference>
<dbReference type="PROSITE" id="PS00588">
    <property type="entry name" value="FLAGELLA_BB_ROD"/>
    <property type="match status" value="1"/>
</dbReference>
<comment type="similarity">
    <text evidence="2 6">Belongs to the flagella basal body rod proteins family.</text>
</comment>
<dbReference type="GO" id="GO:0030694">
    <property type="term" value="C:bacterial-type flagellum basal body, rod"/>
    <property type="evidence" value="ECO:0007669"/>
    <property type="project" value="InterPro"/>
</dbReference>
<evidence type="ECO:0000256" key="6">
    <source>
        <dbReference type="PIRNR" id="PIRNR002889"/>
    </source>
</evidence>
<evidence type="ECO:0000256" key="3">
    <source>
        <dbReference type="ARBA" id="ARBA00014376"/>
    </source>
</evidence>
<dbReference type="EMBL" id="CP043641">
    <property type="protein sequence ID" value="QNE36259.1"/>
    <property type="molecule type" value="Genomic_DNA"/>
</dbReference>
<accession>A0A7G6YCP4</accession>
<dbReference type="InterPro" id="IPR001444">
    <property type="entry name" value="Flag_bb_rod_N"/>
</dbReference>
<protein>
    <recommendedName>
        <fullName evidence="3 6">Flagellar basal body rod protein FlgB</fullName>
    </recommendedName>
</protein>
<dbReference type="NCBIfam" id="TIGR01396">
    <property type="entry name" value="FlgB"/>
    <property type="match status" value="1"/>
</dbReference>